<comment type="similarity">
    <text evidence="2 9">Belongs to the dicarboxylate/amino acid:cation symporter (DAACS) (TC 2.A.23) family.</text>
</comment>
<evidence type="ECO:0000256" key="3">
    <source>
        <dbReference type="ARBA" id="ARBA00022448"/>
    </source>
</evidence>
<gene>
    <name evidence="10" type="ORF">g.27951</name>
</gene>
<dbReference type="Gene3D" id="1.10.3860.10">
    <property type="entry name" value="Sodium:dicarboxylate symporter"/>
    <property type="match status" value="1"/>
</dbReference>
<keyword evidence="3 9" id="KW-0813">Transport</keyword>
<dbReference type="InterPro" id="IPR001991">
    <property type="entry name" value="Na-dicarboxylate_symporter"/>
</dbReference>
<keyword evidence="4 9" id="KW-0812">Transmembrane</keyword>
<keyword evidence="7 9" id="KW-0472">Membrane</keyword>
<evidence type="ECO:0000256" key="5">
    <source>
        <dbReference type="ARBA" id="ARBA00022847"/>
    </source>
</evidence>
<evidence type="ECO:0000256" key="9">
    <source>
        <dbReference type="RuleBase" id="RU361216"/>
    </source>
</evidence>
<feature type="transmembrane region" description="Helical" evidence="9">
    <location>
        <begin position="264"/>
        <end position="287"/>
    </location>
</feature>
<dbReference type="Pfam" id="PF00375">
    <property type="entry name" value="SDF"/>
    <property type="match status" value="1"/>
</dbReference>
<feature type="transmembrane region" description="Helical" evidence="9">
    <location>
        <begin position="193"/>
        <end position="211"/>
    </location>
</feature>
<keyword evidence="5 9" id="KW-0769">Symport</keyword>
<evidence type="ECO:0000313" key="10">
    <source>
        <dbReference type="EMBL" id="JAS34550.1"/>
    </source>
</evidence>
<dbReference type="GO" id="GO:0005313">
    <property type="term" value="F:L-glutamate transmembrane transporter activity"/>
    <property type="evidence" value="ECO:0007669"/>
    <property type="project" value="TreeGrafter"/>
</dbReference>
<name>A0A1B6E9F2_9HEMI</name>
<feature type="transmembrane region" description="Helical" evidence="9">
    <location>
        <begin position="92"/>
        <end position="114"/>
    </location>
</feature>
<dbReference type="GO" id="GO:0005886">
    <property type="term" value="C:plasma membrane"/>
    <property type="evidence" value="ECO:0007669"/>
    <property type="project" value="TreeGrafter"/>
</dbReference>
<comment type="subcellular location">
    <subcellularLocation>
        <location evidence="1 9">Membrane</location>
        <topology evidence="1 9">Multi-pass membrane protein</topology>
    </subcellularLocation>
</comment>
<dbReference type="GO" id="GO:0015501">
    <property type="term" value="F:glutamate:sodium symporter activity"/>
    <property type="evidence" value="ECO:0007669"/>
    <property type="project" value="TreeGrafter"/>
</dbReference>
<evidence type="ECO:0000256" key="8">
    <source>
        <dbReference type="ARBA" id="ARBA00023180"/>
    </source>
</evidence>
<evidence type="ECO:0000256" key="2">
    <source>
        <dbReference type="ARBA" id="ARBA00006148"/>
    </source>
</evidence>
<dbReference type="PROSITE" id="PS00714">
    <property type="entry name" value="NA_DICARBOXYL_SYMP_2"/>
    <property type="match status" value="1"/>
</dbReference>
<dbReference type="PANTHER" id="PTHR11958">
    <property type="entry name" value="SODIUM/DICARBOXYLATE SYMPORTER-RELATED"/>
    <property type="match status" value="1"/>
</dbReference>
<evidence type="ECO:0000256" key="1">
    <source>
        <dbReference type="ARBA" id="ARBA00004141"/>
    </source>
</evidence>
<evidence type="ECO:0000256" key="6">
    <source>
        <dbReference type="ARBA" id="ARBA00022989"/>
    </source>
</evidence>
<accession>A0A1B6E9F2</accession>
<reference evidence="10" key="1">
    <citation type="submission" date="2015-12" db="EMBL/GenBank/DDBJ databases">
        <title>De novo transcriptome assembly of four potential Pierce s Disease insect vectors from Arizona vineyards.</title>
        <authorList>
            <person name="Tassone E.E."/>
        </authorList>
    </citation>
    <scope>NUCLEOTIDE SEQUENCE</scope>
</reference>
<dbReference type="EMBL" id="GEDC01002748">
    <property type="protein sequence ID" value="JAS34550.1"/>
    <property type="molecule type" value="Transcribed_RNA"/>
</dbReference>
<dbReference type="InterPro" id="IPR018107">
    <property type="entry name" value="Na-dicarboxylate_symporter_CS"/>
</dbReference>
<dbReference type="AlphaFoldDB" id="A0A1B6E9F2"/>
<feature type="transmembrane region" description="Helical" evidence="9">
    <location>
        <begin position="231"/>
        <end position="252"/>
    </location>
</feature>
<organism evidence="10">
    <name type="scientific">Clastoptera arizonana</name>
    <name type="common">Arizona spittle bug</name>
    <dbReference type="NCBI Taxonomy" id="38151"/>
    <lineage>
        <taxon>Eukaryota</taxon>
        <taxon>Metazoa</taxon>
        <taxon>Ecdysozoa</taxon>
        <taxon>Arthropoda</taxon>
        <taxon>Hexapoda</taxon>
        <taxon>Insecta</taxon>
        <taxon>Pterygota</taxon>
        <taxon>Neoptera</taxon>
        <taxon>Paraneoptera</taxon>
        <taxon>Hemiptera</taxon>
        <taxon>Auchenorrhyncha</taxon>
        <taxon>Cercopoidea</taxon>
        <taxon>Clastopteridae</taxon>
        <taxon>Clastoptera</taxon>
    </lineage>
</organism>
<dbReference type="InterPro" id="IPR036458">
    <property type="entry name" value="Na:dicarbo_symporter_sf"/>
</dbReference>
<sequence length="484" mass="52113">MAGDRNKVQKCLKSNFLTIFTVAGVIGGGVLGFVLKSSKEEWTPREVMYVQFVGEIFLRMLKGLIIPLLVSSIVTAIGSLDLSLSKKIGFRAIAYYAATTCLAVLQGIILVNVIRPGEGGASHGIKRSGSSRNVTTVDTLLDLVRNMFPENLIQACIEQTRTNLTFKPDSPKMNASNLLTWDIELVNADGSNMLGLVIFAIVLGIAIGKMGEVGKPLLSLFASLGEAMMVITNWVIWFSPVGVLFLVSAKIIEMDSIRIVIGQLGWYFFTVLLGLACHGLIILPGIYTVFTQKLPFKFLINMTQAHVTAFGTASSSATLPVSMSCLEEKNKCDPRVSRFVMPIGATINMDGTALYEAVAAVFIAQVRNVPLTFGQLVAVSITATMASIGAAGIPQAGLVTMVMVLNTVGLPAEDVTLIITVDWLLDRFRTLVNVEGDGLGAGLVDHLSKAELRGMDEVDRQTGKMRNMSLAKDSGETEWLNSAL</sequence>
<protein>
    <recommendedName>
        <fullName evidence="9">Amino acid transporter</fullName>
    </recommendedName>
</protein>
<dbReference type="PANTHER" id="PTHR11958:SF63">
    <property type="entry name" value="AMINO ACID TRANSPORTER"/>
    <property type="match status" value="1"/>
</dbReference>
<dbReference type="InterPro" id="IPR050746">
    <property type="entry name" value="DAACS"/>
</dbReference>
<keyword evidence="6 9" id="KW-1133">Transmembrane helix</keyword>
<feature type="transmembrane region" description="Helical" evidence="9">
    <location>
        <begin position="56"/>
        <end position="80"/>
    </location>
</feature>
<dbReference type="SUPFAM" id="SSF118215">
    <property type="entry name" value="Proton glutamate symport protein"/>
    <property type="match status" value="1"/>
</dbReference>
<evidence type="ECO:0000256" key="4">
    <source>
        <dbReference type="ARBA" id="ARBA00022692"/>
    </source>
</evidence>
<evidence type="ECO:0000256" key="7">
    <source>
        <dbReference type="ARBA" id="ARBA00023136"/>
    </source>
</evidence>
<dbReference type="GO" id="GO:0015175">
    <property type="term" value="F:neutral L-amino acid transmembrane transporter activity"/>
    <property type="evidence" value="ECO:0007669"/>
    <property type="project" value="TreeGrafter"/>
</dbReference>
<feature type="transmembrane region" description="Helical" evidence="9">
    <location>
        <begin position="16"/>
        <end position="35"/>
    </location>
</feature>
<dbReference type="PRINTS" id="PR00173">
    <property type="entry name" value="EDTRNSPORT"/>
</dbReference>
<proteinExistence type="inferred from homology"/>
<keyword evidence="8" id="KW-0325">Glycoprotein</keyword>